<evidence type="ECO:0000313" key="1">
    <source>
        <dbReference type="EMBL" id="MBF4102751.1"/>
    </source>
</evidence>
<name>A0A930UWZ6_9PAST</name>
<reference evidence="1" key="1">
    <citation type="submission" date="2020-11" db="EMBL/GenBank/DDBJ databases">
        <title>Gallibacterium anatis 1637, full genome, WGS.</title>
        <authorList>
            <person name="Laishevtcev A.I."/>
            <person name="Yakimova E.A."/>
            <person name="Petkovich D."/>
            <person name="Stepanova T.V."/>
            <person name="Kalendr R.S."/>
            <person name="Rubalsky E.O."/>
            <person name="Zulkarneev E.R."/>
            <person name="Aleshkin A.V."/>
        </authorList>
    </citation>
    <scope>NUCLEOTIDE SEQUENCE</scope>
    <source>
        <strain evidence="1">1637</strain>
    </source>
</reference>
<organism evidence="1">
    <name type="scientific">Gallibacterium anatis</name>
    <dbReference type="NCBI Taxonomy" id="750"/>
    <lineage>
        <taxon>Bacteria</taxon>
        <taxon>Pseudomonadati</taxon>
        <taxon>Pseudomonadota</taxon>
        <taxon>Gammaproteobacteria</taxon>
        <taxon>Pasteurellales</taxon>
        <taxon>Pasteurellaceae</taxon>
        <taxon>Gallibacterium</taxon>
    </lineage>
</organism>
<dbReference type="EMBL" id="JADION010000026">
    <property type="protein sequence ID" value="MBF4102751.1"/>
    <property type="molecule type" value="Genomic_DNA"/>
</dbReference>
<gene>
    <name evidence="1" type="ORF">INT80_09470</name>
</gene>
<protein>
    <submittedName>
        <fullName evidence="1">Uncharacterized protein</fullName>
    </submittedName>
</protein>
<dbReference type="RefSeq" id="WP_155275229.1">
    <property type="nucleotide sequence ID" value="NZ_JAGMUQ010000067.1"/>
</dbReference>
<comment type="caution">
    <text evidence="1">The sequence shown here is derived from an EMBL/GenBank/DDBJ whole genome shotgun (WGS) entry which is preliminary data.</text>
</comment>
<sequence length="57" mass="6975">MSTWKYDSDEDYYESLSINHDDQEYDGDDDDFDPRECDRAAEIYEGFYRDLIYRDRG</sequence>
<accession>A0A930UWZ6</accession>
<proteinExistence type="predicted"/>
<dbReference type="AlphaFoldDB" id="A0A930UWZ6"/>